<sequence>MKAHENLVKKKKEEVTLMSEKHGEAVAVISRLDYGRPGFRRWILDALKTIATGIDEAKFVIIQGGLVSSKHLLAKLPKGAGKKRAEAYEELVEQTAQNLARLLPEIRNKRGHLVKYYIFTSPATNYDGIIGKEVAARLAEIRRQEPYNLDDVRFWDETSGRLDLKGLEKLREFDRGDDLWVVLPHRGVAQLGGVANYSVRPERFIREKRKQSKQKPPAIWSSDCGGTSVARPVGESSEPWMSVPMAHVPDETITTENQVGIRVLEFRLLEDRDPPVPEFSFRTYSLKDIAANEREMIPVPEAATPVLKETFAQLKTYGPRTIGRLEDVLGIRRRTIAREIARYNRSGLQPKILFDGNSQRYDFDPEWIQWELRCPLPPLGELREDKVVAAACLHGGSAFTEYEFFLNRVPELILESGTNVLAIAGDLIQGLYHYLTLRGEVVPGFESYTYQEELSGRLCAQVMLKVFRERFRGAFANFSSRKPSDEELRSLISACLILFLFRRGNHDDWQTRDGHEPLRIFRDTIIDTVARGIGKLLYRHDIVLRGLRDLVAEHVVQCEKYRLPSGLCLEMFHPYKARTKASSQRAQECLETSDCQLIIEGNFHVAVAVEEWSATHGQRVVLQVGTIVWMTGFEKSLLKNLDVGVGYVRTLSHKGRIFMSEVRFVGDTVRNPDRGPEKARQVFHEELGI</sequence>
<dbReference type="STRING" id="1802362.A2806_00065"/>
<evidence type="ECO:0000313" key="3">
    <source>
        <dbReference type="Proteomes" id="UP000177629"/>
    </source>
</evidence>
<dbReference type="AlphaFoldDB" id="A0A1G2PLA8"/>
<dbReference type="SUPFAM" id="SSF56300">
    <property type="entry name" value="Metallo-dependent phosphatases"/>
    <property type="match status" value="1"/>
</dbReference>
<gene>
    <name evidence="2" type="ORF">A2806_00065</name>
</gene>
<organism evidence="2 3">
    <name type="scientific">Candidatus Terrybacteria bacterium RIFCSPHIGHO2_01_FULL_48_17</name>
    <dbReference type="NCBI Taxonomy" id="1802362"/>
    <lineage>
        <taxon>Bacteria</taxon>
        <taxon>Candidatus Terryibacteriota</taxon>
    </lineage>
</organism>
<comment type="caution">
    <text evidence="2">The sequence shown here is derived from an EMBL/GenBank/DDBJ whole genome shotgun (WGS) entry which is preliminary data.</text>
</comment>
<dbReference type="EMBL" id="MHSS01000005">
    <property type="protein sequence ID" value="OHA48549.1"/>
    <property type="molecule type" value="Genomic_DNA"/>
</dbReference>
<feature type="region of interest" description="Disordered" evidence="1">
    <location>
        <begin position="207"/>
        <end position="238"/>
    </location>
</feature>
<dbReference type="Proteomes" id="UP000177629">
    <property type="component" value="Unassembled WGS sequence"/>
</dbReference>
<dbReference type="InterPro" id="IPR029052">
    <property type="entry name" value="Metallo-depent_PP-like"/>
</dbReference>
<accession>A0A1G2PLA8</accession>
<name>A0A1G2PLA8_9BACT</name>
<reference evidence="2 3" key="1">
    <citation type="journal article" date="2016" name="Nat. Commun.">
        <title>Thousands of microbial genomes shed light on interconnected biogeochemical processes in an aquifer system.</title>
        <authorList>
            <person name="Anantharaman K."/>
            <person name="Brown C.T."/>
            <person name="Hug L.A."/>
            <person name="Sharon I."/>
            <person name="Castelle C.J."/>
            <person name="Probst A.J."/>
            <person name="Thomas B.C."/>
            <person name="Singh A."/>
            <person name="Wilkins M.J."/>
            <person name="Karaoz U."/>
            <person name="Brodie E.L."/>
            <person name="Williams K.H."/>
            <person name="Hubbard S.S."/>
            <person name="Banfield J.F."/>
        </authorList>
    </citation>
    <scope>NUCLEOTIDE SEQUENCE [LARGE SCALE GENOMIC DNA]</scope>
</reference>
<evidence type="ECO:0000256" key="1">
    <source>
        <dbReference type="SAM" id="MobiDB-lite"/>
    </source>
</evidence>
<protein>
    <submittedName>
        <fullName evidence="2">Uncharacterized protein</fullName>
    </submittedName>
</protein>
<proteinExistence type="predicted"/>
<evidence type="ECO:0000313" key="2">
    <source>
        <dbReference type="EMBL" id="OHA48549.1"/>
    </source>
</evidence>